<evidence type="ECO:0000313" key="2">
    <source>
        <dbReference type="EMBL" id="MFB9758595.1"/>
    </source>
</evidence>
<keyword evidence="1" id="KW-0472">Membrane</keyword>
<organism evidence="2 3">
    <name type="scientific">Ectobacillus funiculus</name>
    <dbReference type="NCBI Taxonomy" id="137993"/>
    <lineage>
        <taxon>Bacteria</taxon>
        <taxon>Bacillati</taxon>
        <taxon>Bacillota</taxon>
        <taxon>Bacilli</taxon>
        <taxon>Bacillales</taxon>
        <taxon>Bacillaceae</taxon>
        <taxon>Ectobacillus</taxon>
    </lineage>
</organism>
<dbReference type="EMBL" id="JBHMAF010000035">
    <property type="protein sequence ID" value="MFB9758595.1"/>
    <property type="molecule type" value="Genomic_DNA"/>
</dbReference>
<protein>
    <submittedName>
        <fullName evidence="2">Pro-sigmaK processing inhibitor BofA family protein</fullName>
    </submittedName>
</protein>
<feature type="transmembrane region" description="Helical" evidence="1">
    <location>
        <begin position="60"/>
        <end position="87"/>
    </location>
</feature>
<keyword evidence="3" id="KW-1185">Reference proteome</keyword>
<dbReference type="Pfam" id="PF07441">
    <property type="entry name" value="BofA"/>
    <property type="match status" value="1"/>
</dbReference>
<name>A0ABV5WDB4_9BACI</name>
<reference evidence="2 3" key="1">
    <citation type="submission" date="2024-09" db="EMBL/GenBank/DDBJ databases">
        <authorList>
            <person name="Sun Q."/>
            <person name="Mori K."/>
        </authorList>
    </citation>
    <scope>NUCLEOTIDE SEQUENCE [LARGE SCALE GENOMIC DNA]</scope>
    <source>
        <strain evidence="2 3">JCM 11201</strain>
    </source>
</reference>
<accession>A0ABV5WDB4</accession>
<feature type="transmembrane region" description="Helical" evidence="1">
    <location>
        <begin position="6"/>
        <end position="22"/>
    </location>
</feature>
<gene>
    <name evidence="2" type="ORF">ACFFMS_08700</name>
</gene>
<dbReference type="RefSeq" id="WP_379948885.1">
    <property type="nucleotide sequence ID" value="NZ_JBHMAF010000035.1"/>
</dbReference>
<proteinExistence type="predicted"/>
<sequence>MDHIVVIAIVAGIIMLLMLAGAPLKPLRFIGMSIIRVLVGALLLFVLNVIGAQLNLHIPINLITASVCGFLGIPGLGALAVIQMYLLS</sequence>
<dbReference type="NCBIfam" id="TIGR02862">
    <property type="entry name" value="spore_BofA"/>
    <property type="match status" value="1"/>
</dbReference>
<evidence type="ECO:0000256" key="1">
    <source>
        <dbReference type="SAM" id="Phobius"/>
    </source>
</evidence>
<dbReference type="Proteomes" id="UP001589609">
    <property type="component" value="Unassembled WGS sequence"/>
</dbReference>
<dbReference type="InterPro" id="IPR010001">
    <property type="entry name" value="BofA"/>
</dbReference>
<keyword evidence="1" id="KW-1133">Transmembrane helix</keyword>
<comment type="caution">
    <text evidence="2">The sequence shown here is derived from an EMBL/GenBank/DDBJ whole genome shotgun (WGS) entry which is preliminary data.</text>
</comment>
<evidence type="ECO:0000313" key="3">
    <source>
        <dbReference type="Proteomes" id="UP001589609"/>
    </source>
</evidence>
<feature type="transmembrane region" description="Helical" evidence="1">
    <location>
        <begin position="34"/>
        <end position="54"/>
    </location>
</feature>
<keyword evidence="1" id="KW-0812">Transmembrane</keyword>